<evidence type="ECO:0000256" key="1">
    <source>
        <dbReference type="SAM" id="Phobius"/>
    </source>
</evidence>
<sequence>MERRRVLSLLMLIGIVGYFTVPNVANYVVQAGGANAMLQKVTSIVTTSAMAAGGLATGGAAGVMQGGSNILQAGKQYSGQQEGSGSYGASGTMGKGGAYLYDKLSGK</sequence>
<reference evidence="4" key="1">
    <citation type="journal article" date="2019" name="Int. J. Syst. Evol. Microbiol.">
        <title>The Global Catalogue of Microorganisms (GCM) 10K type strain sequencing project: providing services to taxonomists for standard genome sequencing and annotation.</title>
        <authorList>
            <consortium name="The Broad Institute Genomics Platform"/>
            <consortium name="The Broad Institute Genome Sequencing Center for Infectious Disease"/>
            <person name="Wu L."/>
            <person name="Ma J."/>
        </authorList>
    </citation>
    <scope>NUCLEOTIDE SEQUENCE [LARGE SCALE GENOMIC DNA]</scope>
    <source>
        <strain evidence="4">KCTC 23098</strain>
    </source>
</reference>
<name>A0ABW6B930_9SPHI</name>
<dbReference type="InterPro" id="IPR012424">
    <property type="entry name" value="Conjugative_transposon_TraJ_C"/>
</dbReference>
<proteinExistence type="predicted"/>
<feature type="domain" description="Conjugative transposon TraJ C-terminal" evidence="2">
    <location>
        <begin position="9"/>
        <end position="107"/>
    </location>
</feature>
<dbReference type="Pfam" id="PF07863">
    <property type="entry name" value="CtnDOT_TraJ"/>
    <property type="match status" value="1"/>
</dbReference>
<dbReference type="Proteomes" id="UP001597560">
    <property type="component" value="Unassembled WGS sequence"/>
</dbReference>
<keyword evidence="1" id="KW-0812">Transmembrane</keyword>
<accession>A0ABW6B930</accession>
<keyword evidence="1" id="KW-0472">Membrane</keyword>
<evidence type="ECO:0000259" key="2">
    <source>
        <dbReference type="Pfam" id="PF07863"/>
    </source>
</evidence>
<organism evidence="3 4">
    <name type="scientific">Olivibacter jilunii</name>
    <dbReference type="NCBI Taxonomy" id="985016"/>
    <lineage>
        <taxon>Bacteria</taxon>
        <taxon>Pseudomonadati</taxon>
        <taxon>Bacteroidota</taxon>
        <taxon>Sphingobacteriia</taxon>
        <taxon>Sphingobacteriales</taxon>
        <taxon>Sphingobacteriaceae</taxon>
        <taxon>Olivibacter</taxon>
    </lineage>
</organism>
<protein>
    <recommendedName>
        <fullName evidence="2">Conjugative transposon TraJ C-terminal domain-containing protein</fullName>
    </recommendedName>
</protein>
<feature type="transmembrane region" description="Helical" evidence="1">
    <location>
        <begin position="41"/>
        <end position="63"/>
    </location>
</feature>
<keyword evidence="4" id="KW-1185">Reference proteome</keyword>
<evidence type="ECO:0000313" key="3">
    <source>
        <dbReference type="EMBL" id="MFD2964576.1"/>
    </source>
</evidence>
<dbReference type="EMBL" id="JBHUPA010000018">
    <property type="protein sequence ID" value="MFD2964576.1"/>
    <property type="molecule type" value="Genomic_DNA"/>
</dbReference>
<feature type="transmembrane region" description="Helical" evidence="1">
    <location>
        <begin position="7"/>
        <end position="29"/>
    </location>
</feature>
<comment type="caution">
    <text evidence="3">The sequence shown here is derived from an EMBL/GenBank/DDBJ whole genome shotgun (WGS) entry which is preliminary data.</text>
</comment>
<dbReference type="RefSeq" id="WP_377612853.1">
    <property type="nucleotide sequence ID" value="NZ_JBHUPA010000018.1"/>
</dbReference>
<gene>
    <name evidence="3" type="ORF">ACFS6J_22435</name>
</gene>
<evidence type="ECO:0000313" key="4">
    <source>
        <dbReference type="Proteomes" id="UP001597560"/>
    </source>
</evidence>
<keyword evidence="1" id="KW-1133">Transmembrane helix</keyword>